<evidence type="ECO:0000256" key="6">
    <source>
        <dbReference type="PIRSR" id="PIRSR004762-1"/>
    </source>
</evidence>
<dbReference type="AlphaFoldDB" id="A0A2A4TAS0"/>
<evidence type="ECO:0000259" key="8">
    <source>
        <dbReference type="PROSITE" id="PS51918"/>
    </source>
</evidence>
<dbReference type="SFLD" id="SFLDS00029">
    <property type="entry name" value="Radical_SAM"/>
    <property type="match status" value="1"/>
</dbReference>
<keyword evidence="1 6" id="KW-0004">4Fe-4S</keyword>
<evidence type="ECO:0000256" key="5">
    <source>
        <dbReference type="ARBA" id="ARBA00023014"/>
    </source>
</evidence>
<feature type="binding site" evidence="6">
    <location>
        <position position="72"/>
    </location>
    <ligand>
        <name>[4Fe-4S] cluster</name>
        <dbReference type="ChEBI" id="CHEBI:49883"/>
        <note>4Fe-4S-S-AdoMet</note>
    </ligand>
</feature>
<keyword evidence="2 6" id="KW-0949">S-adenosyl-L-methionine</keyword>
<dbReference type="SFLD" id="SFLDG01064">
    <property type="entry name" value="F420__menaquinone_cofactor_bio"/>
    <property type="match status" value="1"/>
</dbReference>
<dbReference type="CDD" id="cd01335">
    <property type="entry name" value="Radical_SAM"/>
    <property type="match status" value="1"/>
</dbReference>
<keyword evidence="3" id="KW-0479">Metal-binding</keyword>
<dbReference type="SMART" id="SM00729">
    <property type="entry name" value="Elp3"/>
    <property type="match status" value="1"/>
</dbReference>
<dbReference type="Gene3D" id="3.20.20.70">
    <property type="entry name" value="Aldolase class I"/>
    <property type="match status" value="1"/>
</dbReference>
<feature type="binding site" evidence="7">
    <location>
        <position position="179"/>
    </location>
    <ligand>
        <name>S-adenosyl-L-methionine</name>
        <dbReference type="ChEBI" id="CHEBI:59789"/>
    </ligand>
</feature>
<evidence type="ECO:0000256" key="3">
    <source>
        <dbReference type="ARBA" id="ARBA00022723"/>
    </source>
</evidence>
<name>A0A2A4TAS0_9DELT</name>
<feature type="binding site" evidence="7">
    <location>
        <position position="74"/>
    </location>
    <ligand>
        <name>S-adenosyl-L-methionine</name>
        <dbReference type="ChEBI" id="CHEBI:59789"/>
    </ligand>
</feature>
<accession>A0A2A4TAS0</accession>
<evidence type="ECO:0000313" key="10">
    <source>
        <dbReference type="Proteomes" id="UP000218113"/>
    </source>
</evidence>
<dbReference type="InterPro" id="IPR013785">
    <property type="entry name" value="Aldolase_TIM"/>
</dbReference>
<dbReference type="PIRSF" id="PIRSF004762">
    <property type="entry name" value="CHP00423"/>
    <property type="match status" value="1"/>
</dbReference>
<dbReference type="GO" id="GO:0046872">
    <property type="term" value="F:metal ion binding"/>
    <property type="evidence" value="ECO:0007669"/>
    <property type="project" value="UniProtKB-KW"/>
</dbReference>
<reference evidence="10" key="1">
    <citation type="submission" date="2017-08" db="EMBL/GenBank/DDBJ databases">
        <title>A dynamic microbial community with high functional redundancy inhabits the cold, oxic subseafloor aquifer.</title>
        <authorList>
            <person name="Tully B.J."/>
            <person name="Wheat C.G."/>
            <person name="Glazer B.T."/>
            <person name="Huber J.A."/>
        </authorList>
    </citation>
    <scope>NUCLEOTIDE SEQUENCE [LARGE SCALE GENOMIC DNA]</scope>
</reference>
<evidence type="ECO:0000256" key="1">
    <source>
        <dbReference type="ARBA" id="ARBA00022485"/>
    </source>
</evidence>
<dbReference type="InterPro" id="IPR006638">
    <property type="entry name" value="Elp3/MiaA/NifB-like_rSAM"/>
</dbReference>
<dbReference type="InterPro" id="IPR058240">
    <property type="entry name" value="rSAM_sf"/>
</dbReference>
<dbReference type="InterPro" id="IPR034405">
    <property type="entry name" value="F420"/>
</dbReference>
<dbReference type="SUPFAM" id="SSF102114">
    <property type="entry name" value="Radical SAM enzymes"/>
    <property type="match status" value="1"/>
</dbReference>
<dbReference type="SFLD" id="SFLDG01389">
    <property type="entry name" value="menaquinone_synthsis_involved"/>
    <property type="match status" value="1"/>
</dbReference>
<dbReference type="Pfam" id="PF19288">
    <property type="entry name" value="CofH_C"/>
    <property type="match status" value="1"/>
</dbReference>
<sequence length="357" mass="40424">MSEAMNLEQIYQKLRQDQRISSEEGLFLLRKAPWLEIAQLANEKRARLVGSEVASYTVFPIVNYTNVCTIDCSFCSFKKDVGDKKAYVLDKDSVFAKIAYAQTRGADQIFLQGGVHPGLPVEYYTTLMRDIKSRFDVHIRGFSPVELKHIADQEQVEVSEVIRAFKAAGLDSVPGAGAEILVERVRKILAPKKCTTQEWADIMKECHRQGLFGSANIVFGSVETDEEIFEHLQLIRDIQDETKGFNTFIPWTFQAQTKDFLVKKIAPHLYLKILGLCRLFLDNIQNIEVSVMVLGKDIGKLALHMGANDISSPVIEENVLRSYGVKSEEESQKLITEAGFKPLRRDFNYSTFQEVVS</sequence>
<feature type="binding site" evidence="6">
    <location>
        <position position="75"/>
    </location>
    <ligand>
        <name>[4Fe-4S] cluster</name>
        <dbReference type="ChEBI" id="CHEBI:49883"/>
        <note>4Fe-4S-S-AdoMet</note>
    </ligand>
</feature>
<feature type="binding site" evidence="7">
    <location>
        <position position="143"/>
    </location>
    <ligand>
        <name>(3R)-3-methyl-D-ornithine</name>
        <dbReference type="ChEBI" id="CHEBI:64642"/>
    </ligand>
</feature>
<evidence type="ECO:0000256" key="7">
    <source>
        <dbReference type="PIRSR" id="PIRSR004762-2"/>
    </source>
</evidence>
<dbReference type="EMBL" id="NVSR01000003">
    <property type="protein sequence ID" value="PCI30642.1"/>
    <property type="molecule type" value="Genomic_DNA"/>
</dbReference>
<feature type="binding site" evidence="7">
    <location>
        <position position="312"/>
    </location>
    <ligand>
        <name>(3R)-3-methyl-D-ornithine</name>
        <dbReference type="ChEBI" id="CHEBI:64642"/>
    </ligand>
</feature>
<keyword evidence="4 6" id="KW-0408">Iron</keyword>
<organism evidence="9 10">
    <name type="scientific">SAR324 cluster bacterium</name>
    <dbReference type="NCBI Taxonomy" id="2024889"/>
    <lineage>
        <taxon>Bacteria</taxon>
        <taxon>Deltaproteobacteria</taxon>
        <taxon>SAR324 cluster</taxon>
    </lineage>
</organism>
<dbReference type="InterPro" id="IPR007197">
    <property type="entry name" value="rSAM"/>
</dbReference>
<evidence type="ECO:0000313" key="9">
    <source>
        <dbReference type="EMBL" id="PCI30642.1"/>
    </source>
</evidence>
<comment type="caution">
    <text evidence="9">The sequence shown here is derived from an EMBL/GenBank/DDBJ whole genome shotgun (WGS) entry which is preliminary data.</text>
</comment>
<dbReference type="Proteomes" id="UP000218113">
    <property type="component" value="Unassembled WGS sequence"/>
</dbReference>
<dbReference type="InterPro" id="IPR045567">
    <property type="entry name" value="CofH/MnqC-like_C"/>
</dbReference>
<dbReference type="PANTHER" id="PTHR43076:SF1">
    <property type="entry name" value="LIPOYL SYNTHASE 2"/>
    <property type="match status" value="1"/>
</dbReference>
<dbReference type="PANTHER" id="PTHR43076">
    <property type="entry name" value="FO SYNTHASE (COFH)"/>
    <property type="match status" value="1"/>
</dbReference>
<feature type="binding site" evidence="6">
    <location>
        <position position="68"/>
    </location>
    <ligand>
        <name>[4Fe-4S] cluster</name>
        <dbReference type="ChEBI" id="CHEBI:49883"/>
        <note>4Fe-4S-S-AdoMet</note>
    </ligand>
</feature>
<dbReference type="GO" id="GO:0016765">
    <property type="term" value="F:transferase activity, transferring alkyl or aryl (other than methyl) groups"/>
    <property type="evidence" value="ECO:0007669"/>
    <property type="project" value="InterPro"/>
</dbReference>
<dbReference type="InterPro" id="IPR020050">
    <property type="entry name" value="FO_synthase_su2"/>
</dbReference>
<dbReference type="GO" id="GO:0044689">
    <property type="term" value="F:7,8-didemethyl-8-hydroxy-5-deazariboflavin synthase activity"/>
    <property type="evidence" value="ECO:0007669"/>
    <property type="project" value="TreeGrafter"/>
</dbReference>
<evidence type="ECO:0000256" key="4">
    <source>
        <dbReference type="ARBA" id="ARBA00023004"/>
    </source>
</evidence>
<comment type="cofactor">
    <cofactor evidence="6">
        <name>[4Fe-4S] cluster</name>
        <dbReference type="ChEBI" id="CHEBI:49883"/>
    </cofactor>
    <text evidence="6">Binds 1 [4Fe-4S] cluster. The cluster is coordinated with 3 cysteines and an exchangeable S-adenosyl-L-methionine.</text>
</comment>
<keyword evidence="5 6" id="KW-0411">Iron-sulfur</keyword>
<feature type="binding site" evidence="7">
    <location>
        <position position="290"/>
    </location>
    <ligand>
        <name>(3R)-3-methyl-D-ornithine</name>
        <dbReference type="ChEBI" id="CHEBI:64642"/>
    </ligand>
</feature>
<dbReference type="SFLD" id="SFLDF00342">
    <property type="entry name" value="cyclic_dehypoxanthine_futalosi"/>
    <property type="match status" value="1"/>
</dbReference>
<feature type="domain" description="Radical SAM core" evidence="8">
    <location>
        <begin position="54"/>
        <end position="285"/>
    </location>
</feature>
<protein>
    <submittedName>
        <fullName evidence="9">Dehypoxanthine futalosine cyclase</fullName>
    </submittedName>
</protein>
<dbReference type="NCBIfam" id="TIGR00423">
    <property type="entry name" value="CofH family radical SAM protein"/>
    <property type="match status" value="1"/>
</dbReference>
<dbReference type="Pfam" id="PF04055">
    <property type="entry name" value="Radical_SAM"/>
    <property type="match status" value="1"/>
</dbReference>
<gene>
    <name evidence="9" type="ORF">COB67_01445</name>
</gene>
<evidence type="ECO:0000256" key="2">
    <source>
        <dbReference type="ARBA" id="ARBA00022691"/>
    </source>
</evidence>
<dbReference type="PROSITE" id="PS51918">
    <property type="entry name" value="RADICAL_SAM"/>
    <property type="match status" value="1"/>
</dbReference>
<proteinExistence type="predicted"/>
<dbReference type="GO" id="GO:0051539">
    <property type="term" value="F:4 iron, 4 sulfur cluster binding"/>
    <property type="evidence" value="ECO:0007669"/>
    <property type="project" value="UniProtKB-KW"/>
</dbReference>